<reference evidence="1" key="1">
    <citation type="journal article" date="2014" name="Int. J. Syst. Evol. Microbiol.">
        <title>Complete genome of a new Firmicutes species belonging to the dominant human colonic microbiota ('Ruminococcus bicirculans') reveals two chromosomes and a selective capacity to utilize plant glucans.</title>
        <authorList>
            <consortium name="NISC Comparative Sequencing Program"/>
            <person name="Wegmann U."/>
            <person name="Louis P."/>
            <person name="Goesmann A."/>
            <person name="Henrissat B."/>
            <person name="Duncan S.H."/>
            <person name="Flint H.J."/>
        </authorList>
    </citation>
    <scope>NUCLEOTIDE SEQUENCE</scope>
    <source>
        <strain evidence="1">NBRC 108219</strain>
    </source>
</reference>
<dbReference type="Proteomes" id="UP001161391">
    <property type="component" value="Unassembled WGS sequence"/>
</dbReference>
<name>A0ABQ5V7Z4_9PROT</name>
<reference evidence="1" key="2">
    <citation type="submission" date="2023-01" db="EMBL/GenBank/DDBJ databases">
        <title>Draft genome sequence of Algimonas ampicilliniresistens strain NBRC 108219.</title>
        <authorList>
            <person name="Sun Q."/>
            <person name="Mori K."/>
        </authorList>
    </citation>
    <scope>NUCLEOTIDE SEQUENCE</scope>
    <source>
        <strain evidence="1">NBRC 108219</strain>
    </source>
</reference>
<gene>
    <name evidence="1" type="ORF">GCM10007853_13940</name>
</gene>
<sequence length="366" mass="39264">MALGPISKDLIEKAVASPSDETRALATQAIGRWVRDATLSEGEARLARQIFDVLSRDVAEEVRRALAVTLRLSKNLPKSVANRLINDVDSIAVPLLSTSPMVDDDDLILVFQSRAAAKMQAVAGRQGLSERVSGAVINFGDRAAVATLAANDTALISKADAERLVELAEQDDLIRQASLRRQDMPQNLAARLIDLQIADVDEALKPETSDHAQIASDTGERARASWTAADWSPDALNAYVTALFAAGKLDEAVIARSAGQGDWRFAQLALAHLVGISATKAGMIVLDSRPFALSALLQRSGLGEAACELVMASAVAFRDIERSGASISRVKFQRLMTERVATHPAADIHGDVWMDWLDEGLGPRAI</sequence>
<evidence type="ECO:0008006" key="3">
    <source>
        <dbReference type="Google" id="ProtNLM"/>
    </source>
</evidence>
<dbReference type="InterPro" id="IPR019285">
    <property type="entry name" value="DUF2336"/>
</dbReference>
<protein>
    <recommendedName>
        <fullName evidence="3">DUF2336 domain-containing protein</fullName>
    </recommendedName>
</protein>
<dbReference type="Pfam" id="PF10098">
    <property type="entry name" value="DUF2336"/>
    <property type="match status" value="1"/>
</dbReference>
<organism evidence="1 2">
    <name type="scientific">Algimonas ampicilliniresistens</name>
    <dbReference type="NCBI Taxonomy" id="1298735"/>
    <lineage>
        <taxon>Bacteria</taxon>
        <taxon>Pseudomonadati</taxon>
        <taxon>Pseudomonadota</taxon>
        <taxon>Alphaproteobacteria</taxon>
        <taxon>Maricaulales</taxon>
        <taxon>Robiginitomaculaceae</taxon>
        <taxon>Algimonas</taxon>
    </lineage>
</organism>
<evidence type="ECO:0000313" key="1">
    <source>
        <dbReference type="EMBL" id="GLQ23520.1"/>
    </source>
</evidence>
<keyword evidence="2" id="KW-1185">Reference proteome</keyword>
<proteinExistence type="predicted"/>
<comment type="caution">
    <text evidence="1">The sequence shown here is derived from an EMBL/GenBank/DDBJ whole genome shotgun (WGS) entry which is preliminary data.</text>
</comment>
<dbReference type="EMBL" id="BSNK01000001">
    <property type="protein sequence ID" value="GLQ23520.1"/>
    <property type="molecule type" value="Genomic_DNA"/>
</dbReference>
<accession>A0ABQ5V7Z4</accession>
<dbReference type="RefSeq" id="WP_284389026.1">
    <property type="nucleotide sequence ID" value="NZ_BSNK01000001.1"/>
</dbReference>
<evidence type="ECO:0000313" key="2">
    <source>
        <dbReference type="Proteomes" id="UP001161391"/>
    </source>
</evidence>